<name>A0A9X2GUR3_9ACTN</name>
<dbReference type="Proteomes" id="UP001139648">
    <property type="component" value="Unassembled WGS sequence"/>
</dbReference>
<sequence length="169" mass="18398">MNIPEQHPATGAPPEGAPASLEAIIEQARSARQHHTDDLFRRLGRGERLTVGQIYDTLHAHTVCTWWLLVARHIEYADSGGLRPSQAVARFISWIAPYVTDPIPPEPAMLATASRADVERAPALDHLERSLALIRQDAARTFLAQARTLTAFCSAEQSPGASTGQETTA</sequence>
<organism evidence="1 2">
    <name type="scientific">Nonomuraea thailandensis</name>
    <dbReference type="NCBI Taxonomy" id="1188745"/>
    <lineage>
        <taxon>Bacteria</taxon>
        <taxon>Bacillati</taxon>
        <taxon>Actinomycetota</taxon>
        <taxon>Actinomycetes</taxon>
        <taxon>Streptosporangiales</taxon>
        <taxon>Streptosporangiaceae</taxon>
        <taxon>Nonomuraea</taxon>
    </lineage>
</organism>
<dbReference type="RefSeq" id="WP_253756455.1">
    <property type="nucleotide sequence ID" value="NZ_BAABKA010000012.1"/>
</dbReference>
<dbReference type="EMBL" id="JAMZEB010000002">
    <property type="protein sequence ID" value="MCP2364212.1"/>
    <property type="molecule type" value="Genomic_DNA"/>
</dbReference>
<keyword evidence="2" id="KW-1185">Reference proteome</keyword>
<protein>
    <submittedName>
        <fullName evidence="1">Uncharacterized protein</fullName>
    </submittedName>
</protein>
<evidence type="ECO:0000313" key="1">
    <source>
        <dbReference type="EMBL" id="MCP2364212.1"/>
    </source>
</evidence>
<dbReference type="AlphaFoldDB" id="A0A9X2GUR3"/>
<proteinExistence type="predicted"/>
<gene>
    <name evidence="1" type="ORF">HD597_011232</name>
</gene>
<evidence type="ECO:0000313" key="2">
    <source>
        <dbReference type="Proteomes" id="UP001139648"/>
    </source>
</evidence>
<reference evidence="1" key="1">
    <citation type="submission" date="2022-06" db="EMBL/GenBank/DDBJ databases">
        <title>Sequencing the genomes of 1000 actinobacteria strains.</title>
        <authorList>
            <person name="Klenk H.-P."/>
        </authorList>
    </citation>
    <scope>NUCLEOTIDE SEQUENCE</scope>
    <source>
        <strain evidence="1">DSM 46694</strain>
    </source>
</reference>
<comment type="caution">
    <text evidence="1">The sequence shown here is derived from an EMBL/GenBank/DDBJ whole genome shotgun (WGS) entry which is preliminary data.</text>
</comment>
<accession>A0A9X2GUR3</accession>